<evidence type="ECO:0008006" key="2">
    <source>
        <dbReference type="Google" id="ProtNLM"/>
    </source>
</evidence>
<dbReference type="AlphaFoldDB" id="A0A8H8CI98"/>
<gene>
    <name evidence="1" type="ORF">JR316_009385</name>
</gene>
<dbReference type="Gene3D" id="1.20.1280.50">
    <property type="match status" value="1"/>
</dbReference>
<dbReference type="InterPro" id="IPR032675">
    <property type="entry name" value="LRR_dom_sf"/>
</dbReference>
<dbReference type="Gene3D" id="3.80.10.10">
    <property type="entry name" value="Ribonuclease Inhibitor"/>
    <property type="match status" value="1"/>
</dbReference>
<proteinExistence type="predicted"/>
<reference evidence="1" key="1">
    <citation type="submission" date="2021-02" db="EMBL/GenBank/DDBJ databases">
        <title>Psilocybe cubensis genome.</title>
        <authorList>
            <person name="Mckernan K.J."/>
            <person name="Crawford S."/>
            <person name="Trippe A."/>
            <person name="Kane L.T."/>
            <person name="Mclaughlin S."/>
        </authorList>
    </citation>
    <scope>NUCLEOTIDE SEQUENCE [LARGE SCALE GENOMIC DNA]</scope>
    <source>
        <strain evidence="1">MGC-MH-2018</strain>
    </source>
</reference>
<dbReference type="OrthoDB" id="3221235at2759"/>
<dbReference type="SUPFAM" id="SSF52047">
    <property type="entry name" value="RNI-like"/>
    <property type="match status" value="1"/>
</dbReference>
<accession>A0A8H8CI98</accession>
<protein>
    <recommendedName>
        <fullName evidence="2">F-box domain-containing protein</fullName>
    </recommendedName>
</protein>
<name>A0A8H8CI98_PSICU</name>
<sequence>MLTSCKHCSGRGTEPLPPNAQDLHALQNQPCRTHDGNTCNACRAMISLEAKILDAQAALLQLLNLHRDLREEMNQAHSLINQRLAPELLSSIFQCCIDDNIEDGMSSSGVKIDIRAPYTLAAVCKAWRSIALSTPNLWNKVFITIDQNNDVPLQAQLLREWLSRSGDLPLKICTKYNRNALYPGPHDENDAFAETPILDIINQYSSRWQDLYFTVSAAFLKRLRAPNGTPLLRTVSLYPQQWFRDCKWQLNHATPQNLYLNLSKISHELENTTDNMFNVDWSAVTRLVSTDFPRVLQHGIRQASNLQYLEIIIPSQTTPAGDEVLQGISITNSNVKEFTYQCRGEPKLMSFDLPAAQMWHMKLNMLTTQAGIDSFKASLERSPCLTHLTIYIMALKDKLIHILHSVPSLQSLTIEGTFLSFGQEDGLFAHLCKTATTNPAHFLPNLRMISCHARARNTSWTNLPLVFGPLGELTNPARRPLTSFVVLVFGSYQDPEGPIPASCIDPTLIPQLKSLKDAKLNLEVRHRRSNRNLLPWPLNEQ</sequence>
<dbReference type="EMBL" id="JAFIQS010000009">
    <property type="protein sequence ID" value="KAG5165799.1"/>
    <property type="molecule type" value="Genomic_DNA"/>
</dbReference>
<comment type="caution">
    <text evidence="1">The sequence shown here is derived from an EMBL/GenBank/DDBJ whole genome shotgun (WGS) entry which is preliminary data.</text>
</comment>
<evidence type="ECO:0000313" key="1">
    <source>
        <dbReference type="EMBL" id="KAG5165799.1"/>
    </source>
</evidence>
<organism evidence="1">
    <name type="scientific">Psilocybe cubensis</name>
    <name type="common">Psychedelic mushroom</name>
    <name type="synonym">Stropharia cubensis</name>
    <dbReference type="NCBI Taxonomy" id="181762"/>
    <lineage>
        <taxon>Eukaryota</taxon>
        <taxon>Fungi</taxon>
        <taxon>Dikarya</taxon>
        <taxon>Basidiomycota</taxon>
        <taxon>Agaricomycotina</taxon>
        <taxon>Agaricomycetes</taxon>
        <taxon>Agaricomycetidae</taxon>
        <taxon>Agaricales</taxon>
        <taxon>Agaricineae</taxon>
        <taxon>Strophariaceae</taxon>
        <taxon>Psilocybe</taxon>
    </lineage>
</organism>